<comment type="caution">
    <text evidence="3">The sequence shown here is derived from an EMBL/GenBank/DDBJ whole genome shotgun (WGS) entry which is preliminary data.</text>
</comment>
<evidence type="ECO:0000259" key="2">
    <source>
        <dbReference type="Pfam" id="PF13524"/>
    </source>
</evidence>
<dbReference type="RefSeq" id="WP_211649062.1">
    <property type="nucleotide sequence ID" value="NZ_JAFEVO010000001.1"/>
</dbReference>
<name>A0ABS5M5D8_9MICO</name>
<organism evidence="3 4">
    <name type="scientific">Leucobacter manosquensis</name>
    <dbReference type="NCBI Taxonomy" id="2810611"/>
    <lineage>
        <taxon>Bacteria</taxon>
        <taxon>Bacillati</taxon>
        <taxon>Actinomycetota</taxon>
        <taxon>Actinomycetes</taxon>
        <taxon>Micrococcales</taxon>
        <taxon>Microbacteriaceae</taxon>
        <taxon>Leucobacter</taxon>
    </lineage>
</organism>
<protein>
    <submittedName>
        <fullName evidence="3">Glycosyltransferase</fullName>
    </submittedName>
</protein>
<dbReference type="PANTHER" id="PTHR12526:SF630">
    <property type="entry name" value="GLYCOSYLTRANSFERASE"/>
    <property type="match status" value="1"/>
</dbReference>
<accession>A0ABS5M5D8</accession>
<reference evidence="3 4" key="1">
    <citation type="submission" date="2021-02" db="EMBL/GenBank/DDBJ databases">
        <title>Draft genome and description of Leucobacter sp nov strain Marseille-Q4368.</title>
        <authorList>
            <person name="Boxberger M."/>
            <person name="La Scola B."/>
        </authorList>
    </citation>
    <scope>NUCLEOTIDE SEQUENCE [LARGE SCALE GENOMIC DNA]</scope>
    <source>
        <strain evidence="3 4">Marseille-Q4368</strain>
    </source>
</reference>
<dbReference type="Pfam" id="PF13524">
    <property type="entry name" value="Glyco_trans_1_2"/>
    <property type="match status" value="1"/>
</dbReference>
<dbReference type="EMBL" id="JAFEVO010000001">
    <property type="protein sequence ID" value="MBS3182055.1"/>
    <property type="molecule type" value="Genomic_DNA"/>
</dbReference>
<gene>
    <name evidence="3" type="ORF">JSQ98_07595</name>
</gene>
<feature type="region of interest" description="Disordered" evidence="1">
    <location>
        <begin position="179"/>
        <end position="199"/>
    </location>
</feature>
<proteinExistence type="predicted"/>
<keyword evidence="4" id="KW-1185">Reference proteome</keyword>
<dbReference type="PANTHER" id="PTHR12526">
    <property type="entry name" value="GLYCOSYLTRANSFERASE"/>
    <property type="match status" value="1"/>
</dbReference>
<evidence type="ECO:0000313" key="4">
    <source>
        <dbReference type="Proteomes" id="UP000811492"/>
    </source>
</evidence>
<dbReference type="Proteomes" id="UP000811492">
    <property type="component" value="Unassembled WGS sequence"/>
</dbReference>
<feature type="domain" description="Spore protein YkvP/CgeB glycosyl transferase-like" evidence="2">
    <location>
        <begin position="225"/>
        <end position="372"/>
    </location>
</feature>
<evidence type="ECO:0000313" key="3">
    <source>
        <dbReference type="EMBL" id="MBS3182055.1"/>
    </source>
</evidence>
<sequence length="377" mass="43087">MTAEKPLMIFHVAYRLNPDAKSASGIRPLKMRQAFEEIGYRVLEISGRHPQRRAQIKRIRGLIAGGLRVDFVYSESATAPTGLGEPVTSATSLSRDIRFLRFCRQSGIPVGLFYRDIYWNFPIYTEVLWWPMYVLMRMLHRRDLRGYRRANIDVYVPSMEMSEWVPIIDRARFRELPPGGEIRDSTVETQGADDSSSESSARASLRLLYVGGLSDNYRLHESVRAIAGRKGVSLTICTREAEWQARESEYRDLMAPNIRVVHRSGDELRELYDEANACLLAVEPIVYWTFAVPVKLFEYLGNGKPVIASAGSYSGRFVRDQSVGWTVAYGADEFADTLDRLVERPEELEAVTEWVRTVRRDHTWQARAKQVVADLVV</sequence>
<dbReference type="SUPFAM" id="SSF53756">
    <property type="entry name" value="UDP-Glycosyltransferase/glycogen phosphorylase"/>
    <property type="match status" value="1"/>
</dbReference>
<dbReference type="Gene3D" id="3.40.50.2000">
    <property type="entry name" value="Glycogen Phosphorylase B"/>
    <property type="match status" value="1"/>
</dbReference>
<evidence type="ECO:0000256" key="1">
    <source>
        <dbReference type="SAM" id="MobiDB-lite"/>
    </source>
</evidence>
<dbReference type="InterPro" id="IPR055259">
    <property type="entry name" value="YkvP/CgeB_Glyco_trans-like"/>
</dbReference>